<name>A0A0D6XQA6_9STAP</name>
<feature type="binding site" evidence="4">
    <location>
        <position position="128"/>
    </location>
    <ligand>
        <name>Mg(2+)</name>
        <dbReference type="ChEBI" id="CHEBI:18420"/>
    </ligand>
</feature>
<evidence type="ECO:0000313" key="5">
    <source>
        <dbReference type="EMBL" id="KIX90807.1"/>
    </source>
</evidence>
<evidence type="ECO:0000256" key="4">
    <source>
        <dbReference type="HAMAP-Rule" id="MF_02217"/>
    </source>
</evidence>
<dbReference type="CDD" id="cd02440">
    <property type="entry name" value="AdoMet_MTases"/>
    <property type="match status" value="1"/>
</dbReference>
<comment type="function">
    <text evidence="4">Catalyzes the methylation of 5-hydroxyuridine (ho5U) to form 5-methoxyuridine (mo5U) at position 34 in tRNAs.</text>
</comment>
<comment type="catalytic activity">
    <reaction evidence="4">
        <text>5-hydroxyuridine(34) in tRNA + S-adenosyl-L-methionine = 5-methoxyuridine(34) in tRNA + S-adenosyl-L-homocysteine + H(+)</text>
        <dbReference type="Rhea" id="RHEA:60524"/>
        <dbReference type="Rhea" id="RHEA-COMP:13381"/>
        <dbReference type="Rhea" id="RHEA-COMP:15591"/>
        <dbReference type="ChEBI" id="CHEBI:15378"/>
        <dbReference type="ChEBI" id="CHEBI:57856"/>
        <dbReference type="ChEBI" id="CHEBI:59789"/>
        <dbReference type="ChEBI" id="CHEBI:136877"/>
        <dbReference type="ChEBI" id="CHEBI:143860"/>
    </reaction>
</comment>
<feature type="binding site" evidence="4">
    <location>
        <position position="154"/>
    </location>
    <ligand>
        <name>Mg(2+)</name>
        <dbReference type="ChEBI" id="CHEBI:18420"/>
    </ligand>
</feature>
<feature type="binding site" evidence="4">
    <location>
        <position position="81"/>
    </location>
    <ligand>
        <name>S-adenosyl-L-methionine</name>
        <dbReference type="ChEBI" id="CHEBI:59789"/>
    </ligand>
</feature>
<keyword evidence="4" id="KW-0819">tRNA processing</keyword>
<dbReference type="Proteomes" id="UP000254100">
    <property type="component" value="Unassembled WGS sequence"/>
</dbReference>
<dbReference type="GO" id="GO:0008757">
    <property type="term" value="F:S-adenosylmethionine-dependent methyltransferase activity"/>
    <property type="evidence" value="ECO:0007669"/>
    <property type="project" value="TreeGrafter"/>
</dbReference>
<dbReference type="EMBL" id="UHDT01000001">
    <property type="protein sequence ID" value="SUM57467.1"/>
    <property type="molecule type" value="Genomic_DNA"/>
</dbReference>
<dbReference type="HAMAP" id="MF_02217">
    <property type="entry name" value="TrmR_methyltr"/>
    <property type="match status" value="1"/>
</dbReference>
<keyword evidence="4" id="KW-0479">Metal-binding</keyword>
<sequence length="214" mass="24745">MENLNQSYFLSLQSYDSELDQLRAFAETHQVPIVDQLSLDLIKQIIRIHQPTEILELGTAIGYSSMQFASVSSDIHVTTIERNEDMIAHAKKHFEQFQYTNQIRLIEADAAQAFSKVNDRTYDMIFIDAAKAQSRKFFELYSPLLKDGGVIITDNLLYHGFVANIDIVRSRNVKQMVRKVQKFNQWLSEQSDFKTNFINMDDGLAISIKERKND</sequence>
<dbReference type="Gene3D" id="3.40.50.150">
    <property type="entry name" value="Vaccinia Virus protein VP39"/>
    <property type="match status" value="1"/>
</dbReference>
<dbReference type="Pfam" id="PF01596">
    <property type="entry name" value="Methyltransf_3"/>
    <property type="match status" value="1"/>
</dbReference>
<evidence type="ECO:0000256" key="2">
    <source>
        <dbReference type="ARBA" id="ARBA00022679"/>
    </source>
</evidence>
<evidence type="ECO:0000256" key="1">
    <source>
        <dbReference type="ARBA" id="ARBA00022603"/>
    </source>
</evidence>
<dbReference type="OrthoDB" id="9799672at2"/>
<dbReference type="Proteomes" id="UP000032366">
    <property type="component" value="Unassembled WGS sequence"/>
</dbReference>
<dbReference type="GO" id="GO:0008171">
    <property type="term" value="F:O-methyltransferase activity"/>
    <property type="evidence" value="ECO:0007669"/>
    <property type="project" value="InterPro"/>
</dbReference>
<dbReference type="AlphaFoldDB" id="A0A0D6XQA6"/>
<evidence type="ECO:0000256" key="3">
    <source>
        <dbReference type="ARBA" id="ARBA00022691"/>
    </source>
</evidence>
<organism evidence="6 8">
    <name type="scientific">Staphylococcus microti</name>
    <dbReference type="NCBI Taxonomy" id="569857"/>
    <lineage>
        <taxon>Bacteria</taxon>
        <taxon>Bacillati</taxon>
        <taxon>Bacillota</taxon>
        <taxon>Bacilli</taxon>
        <taxon>Bacillales</taxon>
        <taxon>Staphylococcaceae</taxon>
        <taxon>Staphylococcus</taxon>
    </lineage>
</organism>
<reference evidence="6 8" key="2">
    <citation type="submission" date="2018-06" db="EMBL/GenBank/DDBJ databases">
        <authorList>
            <consortium name="Pathogen Informatics"/>
            <person name="Doyle S."/>
        </authorList>
    </citation>
    <scope>NUCLEOTIDE SEQUENCE [LARGE SCALE GENOMIC DNA]</scope>
    <source>
        <strain evidence="6 8">NCTC13832</strain>
    </source>
</reference>
<evidence type="ECO:0000313" key="7">
    <source>
        <dbReference type="Proteomes" id="UP000032366"/>
    </source>
</evidence>
<dbReference type="SUPFAM" id="SSF53335">
    <property type="entry name" value="S-adenosyl-L-methionine-dependent methyltransferases"/>
    <property type="match status" value="1"/>
</dbReference>
<dbReference type="InterPro" id="IPR043675">
    <property type="entry name" value="TrmR_methyltr"/>
</dbReference>
<gene>
    <name evidence="4" type="primary">trmR</name>
    <name evidence="6" type="ORF">NCTC13832_01148</name>
    <name evidence="5" type="ORF">TP70_05890</name>
</gene>
<dbReference type="InterPro" id="IPR029063">
    <property type="entry name" value="SAM-dependent_MTases_sf"/>
</dbReference>
<dbReference type="PANTHER" id="PTHR10509:SF14">
    <property type="entry name" value="CAFFEOYL-COA O-METHYLTRANSFERASE 3-RELATED"/>
    <property type="match status" value="1"/>
</dbReference>
<protein>
    <recommendedName>
        <fullName evidence="4">tRNA 5-hydroxyuridine methyltransferase</fullName>
        <ecNumber evidence="4">2.1.1.-</ecNumber>
    </recommendedName>
    <alternativeName>
        <fullName evidence="4">ho5U methyltransferase</fullName>
    </alternativeName>
</protein>
<evidence type="ECO:0000313" key="6">
    <source>
        <dbReference type="EMBL" id="SUM57467.1"/>
    </source>
</evidence>
<keyword evidence="3 4" id="KW-0949">S-adenosyl-L-methionine</keyword>
<feature type="binding site" evidence="4">
    <location>
        <position position="34"/>
    </location>
    <ligand>
        <name>S-adenosyl-L-methionine</name>
        <dbReference type="ChEBI" id="CHEBI:59789"/>
    </ligand>
</feature>
<dbReference type="GO" id="GO:0030488">
    <property type="term" value="P:tRNA methylation"/>
    <property type="evidence" value="ECO:0007669"/>
    <property type="project" value="UniProtKB-UniRule"/>
</dbReference>
<dbReference type="RefSeq" id="WP_044360281.1">
    <property type="nucleotide sequence ID" value="NZ_JXWY01000034.1"/>
</dbReference>
<comment type="subunit">
    <text evidence="4">Homodimer.</text>
</comment>
<feature type="binding site" evidence="4">
    <location>
        <position position="155"/>
    </location>
    <ligand>
        <name>Mg(2+)</name>
        <dbReference type="ChEBI" id="CHEBI:18420"/>
    </ligand>
</feature>
<keyword evidence="2 4" id="KW-0808">Transferase</keyword>
<accession>A0A0D6XQA6</accession>
<feature type="binding site" evidence="4">
    <location>
        <position position="128"/>
    </location>
    <ligand>
        <name>S-adenosyl-L-methionine</name>
        <dbReference type="ChEBI" id="CHEBI:59789"/>
    </ligand>
</feature>
<reference evidence="5 7" key="1">
    <citation type="submission" date="2015-01" db="EMBL/GenBank/DDBJ databases">
        <authorList>
            <person name="Guo J."/>
        </authorList>
    </citation>
    <scope>NUCLEOTIDE SEQUENCE [LARGE SCALE GENOMIC DNA]</scope>
    <source>
        <strain evidence="5 7">DSM 22147</strain>
    </source>
</reference>
<dbReference type="GO" id="GO:0016300">
    <property type="term" value="F:tRNA (uridine) methyltransferase activity"/>
    <property type="evidence" value="ECO:0007669"/>
    <property type="project" value="UniProtKB-UniRule"/>
</dbReference>
<feature type="binding site" evidence="4">
    <location>
        <begin position="109"/>
        <end position="110"/>
    </location>
    <ligand>
        <name>S-adenosyl-L-methionine</name>
        <dbReference type="ChEBI" id="CHEBI:59789"/>
    </ligand>
</feature>
<comment type="similarity">
    <text evidence="4">Belongs to the class I-like SAM-binding methyltransferase superfamily. Cation-dependent O-methyltransferase family.</text>
</comment>
<dbReference type="EMBL" id="JXWY01000034">
    <property type="protein sequence ID" value="KIX90807.1"/>
    <property type="molecule type" value="Genomic_DNA"/>
</dbReference>
<keyword evidence="4" id="KW-0460">Magnesium</keyword>
<proteinExistence type="inferred from homology"/>
<feature type="binding site" evidence="4">
    <location>
        <position position="64"/>
    </location>
    <ligand>
        <name>S-adenosyl-L-methionine</name>
        <dbReference type="ChEBI" id="CHEBI:59789"/>
    </ligand>
</feature>
<keyword evidence="7" id="KW-1185">Reference proteome</keyword>
<dbReference type="GO" id="GO:0000287">
    <property type="term" value="F:magnesium ion binding"/>
    <property type="evidence" value="ECO:0007669"/>
    <property type="project" value="UniProtKB-UniRule"/>
</dbReference>
<dbReference type="PANTHER" id="PTHR10509">
    <property type="entry name" value="O-METHYLTRANSFERASE-RELATED"/>
    <property type="match status" value="1"/>
</dbReference>
<dbReference type="InterPro" id="IPR002935">
    <property type="entry name" value="SAM_O-MeTrfase"/>
</dbReference>
<keyword evidence="1 4" id="KW-0489">Methyltransferase</keyword>
<dbReference type="EC" id="2.1.1.-" evidence="4"/>
<dbReference type="InterPro" id="IPR050362">
    <property type="entry name" value="Cation-dep_OMT"/>
</dbReference>
<evidence type="ECO:0000313" key="8">
    <source>
        <dbReference type="Proteomes" id="UP000254100"/>
    </source>
</evidence>
<dbReference type="STRING" id="569857.TP70_05890"/>
<dbReference type="PROSITE" id="PS51682">
    <property type="entry name" value="SAM_OMT_I"/>
    <property type="match status" value="1"/>
</dbReference>